<organism evidence="8 9">
    <name type="scientific">Biostraticola tofi</name>
    <dbReference type="NCBI Taxonomy" id="466109"/>
    <lineage>
        <taxon>Bacteria</taxon>
        <taxon>Pseudomonadati</taxon>
        <taxon>Pseudomonadota</taxon>
        <taxon>Gammaproteobacteria</taxon>
        <taxon>Enterobacterales</taxon>
        <taxon>Bruguierivoracaceae</taxon>
        <taxon>Biostraticola</taxon>
    </lineage>
</organism>
<dbReference type="SUPFAM" id="SSF53850">
    <property type="entry name" value="Periplasmic binding protein-like II"/>
    <property type="match status" value="1"/>
</dbReference>
<keyword evidence="4" id="KW-0732">Signal</keyword>
<dbReference type="InterPro" id="IPR001638">
    <property type="entry name" value="Solute-binding_3/MltF_N"/>
</dbReference>
<dbReference type="InterPro" id="IPR018313">
    <property type="entry name" value="SBP_3_CS"/>
</dbReference>
<dbReference type="AlphaFoldDB" id="A0A4V2W581"/>
<dbReference type="PANTHER" id="PTHR35936:SF13">
    <property type="entry name" value="HISTIDINE-BINDING PERIPLASMIC PROTEIN"/>
    <property type="match status" value="1"/>
</dbReference>
<evidence type="ECO:0000256" key="4">
    <source>
        <dbReference type="ARBA" id="ARBA00022729"/>
    </source>
</evidence>
<comment type="subcellular location">
    <subcellularLocation>
        <location evidence="1">Periplasm</location>
    </subcellularLocation>
</comment>
<proteinExistence type="inferred from homology"/>
<dbReference type="Pfam" id="PF00497">
    <property type="entry name" value="SBP_bac_3"/>
    <property type="match status" value="1"/>
</dbReference>
<dbReference type="CDD" id="cd13703">
    <property type="entry name" value="PBP2_HisJ_LAO"/>
    <property type="match status" value="1"/>
</dbReference>
<dbReference type="EMBL" id="SMCR01000002">
    <property type="protein sequence ID" value="TCV98744.1"/>
    <property type="molecule type" value="Genomic_DNA"/>
</dbReference>
<dbReference type="Proteomes" id="UP000295719">
    <property type="component" value="Unassembled WGS sequence"/>
</dbReference>
<dbReference type="PROSITE" id="PS01039">
    <property type="entry name" value="SBP_BACTERIAL_3"/>
    <property type="match status" value="1"/>
</dbReference>
<dbReference type="PANTHER" id="PTHR35936">
    <property type="entry name" value="MEMBRANE-BOUND LYTIC MUREIN TRANSGLYCOSYLASE F"/>
    <property type="match status" value="1"/>
</dbReference>
<dbReference type="SMART" id="SM00062">
    <property type="entry name" value="PBPb"/>
    <property type="match status" value="1"/>
</dbReference>
<evidence type="ECO:0000256" key="5">
    <source>
        <dbReference type="ARBA" id="ARBA00022764"/>
    </source>
</evidence>
<comment type="caution">
    <text evidence="8">The sequence shown here is derived from an EMBL/GenBank/DDBJ whole genome shotgun (WGS) entry which is preliminary data.</text>
</comment>
<gene>
    <name evidence="8" type="ORF">EDC52_10263</name>
</gene>
<evidence type="ECO:0000256" key="1">
    <source>
        <dbReference type="ARBA" id="ARBA00004418"/>
    </source>
</evidence>
<name>A0A4V2W581_9GAMM</name>
<accession>A0A4V2W581</accession>
<dbReference type="InterPro" id="IPR005768">
    <property type="entry name" value="Lys_Arg_Orn-bd"/>
</dbReference>
<evidence type="ECO:0000259" key="7">
    <source>
        <dbReference type="SMART" id="SM00062"/>
    </source>
</evidence>
<evidence type="ECO:0000256" key="2">
    <source>
        <dbReference type="ARBA" id="ARBA00010333"/>
    </source>
</evidence>
<keyword evidence="5" id="KW-0574">Periplasm</keyword>
<dbReference type="Gene3D" id="3.40.190.10">
    <property type="entry name" value="Periplasmic binding protein-like II"/>
    <property type="match status" value="2"/>
</dbReference>
<protein>
    <submittedName>
        <fullName evidence="8">Amino acid ABC transporter substrate-binding protein (PAAT family)</fullName>
    </submittedName>
</protein>
<sequence>MWSNLWFTFRGYIMTTTLARWSLGLAMATLSCLVSAQQQIRFGTDATFPPFESKAADGRLQGFDIDIGNAICENLKAKCVWVENGFDGLIPALHARKFDAILSSLSITDERKKAINFSDKLFNTPAYLVTAKTSGLQPTAESLRGKRLGVQQGSVFEAYGKKHWQSRGVELVSYPSAEAVYADLVVGRLDATLDDATVVTEALLQKPPGKDFSLVEPQVKDDAIFGPGTGIGVRKSDEKLLAQLNGAIKAIRSDGTYDRLAKKYFNFNVYGE</sequence>
<evidence type="ECO:0000313" key="8">
    <source>
        <dbReference type="EMBL" id="TCV98744.1"/>
    </source>
</evidence>
<feature type="domain" description="Solute-binding protein family 3/N-terminal" evidence="7">
    <location>
        <begin position="39"/>
        <end position="268"/>
    </location>
</feature>
<keyword evidence="3" id="KW-0813">Transport</keyword>
<comment type="similarity">
    <text evidence="2 6">Belongs to the bacterial solute-binding protein 3 family.</text>
</comment>
<dbReference type="NCBIfam" id="TIGR01096">
    <property type="entry name" value="3A0103s03R"/>
    <property type="match status" value="1"/>
</dbReference>
<evidence type="ECO:0000256" key="6">
    <source>
        <dbReference type="RuleBase" id="RU003744"/>
    </source>
</evidence>
<reference evidence="8 9" key="1">
    <citation type="submission" date="2019-03" db="EMBL/GenBank/DDBJ databases">
        <title>Genomic Encyclopedia of Type Strains, Phase IV (KMG-IV): sequencing the most valuable type-strain genomes for metagenomic binning, comparative biology and taxonomic classification.</title>
        <authorList>
            <person name="Goeker M."/>
        </authorList>
    </citation>
    <scope>NUCLEOTIDE SEQUENCE [LARGE SCALE GENOMIC DNA]</scope>
    <source>
        <strain evidence="8 9">DSM 19580</strain>
    </source>
</reference>
<evidence type="ECO:0000256" key="3">
    <source>
        <dbReference type="ARBA" id="ARBA00022448"/>
    </source>
</evidence>
<dbReference type="GO" id="GO:0030288">
    <property type="term" value="C:outer membrane-bounded periplasmic space"/>
    <property type="evidence" value="ECO:0007669"/>
    <property type="project" value="InterPro"/>
</dbReference>
<keyword evidence="9" id="KW-1185">Reference proteome</keyword>
<evidence type="ECO:0000313" key="9">
    <source>
        <dbReference type="Proteomes" id="UP000295719"/>
    </source>
</evidence>